<dbReference type="EMBL" id="JH604636">
    <property type="protein sequence ID" value="EHY65180.1"/>
    <property type="molecule type" value="Genomic_DNA"/>
</dbReference>
<proteinExistence type="predicted"/>
<accession>H8ZDF5</accession>
<feature type="signal peptide" evidence="1">
    <location>
        <begin position="1"/>
        <end position="25"/>
    </location>
</feature>
<evidence type="ECO:0000256" key="1">
    <source>
        <dbReference type="SAM" id="SignalP"/>
    </source>
</evidence>
<organism evidence="2">
    <name type="scientific">Nematocida ausubeli (strain ATCC PRA-371 / ERTm2)</name>
    <name type="common">Nematode killer fungus</name>
    <dbReference type="NCBI Taxonomy" id="1913371"/>
    <lineage>
        <taxon>Eukaryota</taxon>
        <taxon>Fungi</taxon>
        <taxon>Fungi incertae sedis</taxon>
        <taxon>Microsporidia</taxon>
        <taxon>Nematocida</taxon>
    </lineage>
</organism>
<evidence type="ECO:0008006" key="3">
    <source>
        <dbReference type="Google" id="ProtNLM"/>
    </source>
</evidence>
<sequence length="907" mass="105773">MKIRFSTIWIKAVALISVLLMNTHRADMTLDEVEATLQFKIETNSSQMVINPDGPLNFLRGYIYQKMECMYNKRFFAPEINTKYELKEDSDISYRYNHCIYTRTEQKDKAYTALSASEMDVYAERYHNHLIELFPSPTGDITIETRGNQSFVQFLRAEETEKHALQILAMLLLFSEGVKIPIKVNNIVLEVYETDKKDQIYFEVPMVIPWLNIKENKVEAFQQKKVKQMISFFQKNATNQKVLSMMEDKCSQEEVMSGKFLDSPKFLIQSYIFGFIESAERAIEFIRTVHTMAEKYAPKTETPSKGDSVYDRLFKTAGTEAGIDCMALMKKTQDILNRYQVFPFADSTHLPSYTSVPRYNRKDKIFSTNHLEDYSNCVECMILSLFCCLAYDPSDFTYKTDHMGNVSEELEEFFSLENQPFDTTKGNFQKKWCKVVADLKEPNISYCNDRNEIDCGLINMLLVIAEIVNISKDEKKKILEFAQNLKEEKELDDELCDDIKKYTETLLKRLSKTENVEIQFSDLESTMYNNEIYDISGRITMLFKHSGVKNTIVLGISTGHSTIDMEPTVMDFEDNRIEKVGEIAGICKDRTTFAENLFAAHIDYEIRNISPPEENEEFMKEQVRTTIENKFADINRLLLIKKISNFNYKKNLVSCSIIYTMDQDLSPDDSLIRFTSNIIGSTELGNFHIQMQILPSVVFADLQTNRKPYYPNIKLSESVYIFVMGSKESYELARYVLDCDISIFITWIKRYISIFDSCVEYEIISVLNMIITRSVYEHVFRDQNMEYAYAIDEALARDYPEKKDYIISSLHYIWFLYLTSEESLNMELIKSNFNAIGTPNNSIMHTFTYDDKQKFIQMLQKLKEQLCSDKNSIAIFNNLIRLYSPSSGIFSWVYKVIDFLSRIFYAF</sequence>
<dbReference type="HOGENOM" id="CLU_009683_3_0_1"/>
<evidence type="ECO:0000313" key="2">
    <source>
        <dbReference type="EMBL" id="EHY65180.1"/>
    </source>
</evidence>
<name>H8ZDF5_NEMA1</name>
<protein>
    <recommendedName>
        <fullName evidence="3">Peptidase</fullName>
    </recommendedName>
</protein>
<dbReference type="Proteomes" id="UP000005622">
    <property type="component" value="Unassembled WGS sequence"/>
</dbReference>
<gene>
    <name evidence="2" type="ORF">NERG_01626</name>
</gene>
<reference evidence="2" key="1">
    <citation type="submission" date="2011-03" db="EMBL/GenBank/DDBJ databases">
        <title>The Genome Sequence of Nematocida sp1 strain ERTm2.</title>
        <authorList>
            <consortium name="The Broad Institute Genome Sequencing Platform"/>
            <consortium name="The Broad Institute Genome Sequencing Center for Infectious Disease"/>
            <person name="Cuomo C."/>
            <person name="Troemel E."/>
            <person name="Young S.K."/>
            <person name="Zeng Q."/>
            <person name="Gargeya S."/>
            <person name="Fitzgerald M."/>
            <person name="Haas B."/>
            <person name="Abouelleil A."/>
            <person name="Alvarado L."/>
            <person name="Arachchi H.M."/>
            <person name="Berlin A."/>
            <person name="Brown A."/>
            <person name="Chapman S.B."/>
            <person name="Chen Z."/>
            <person name="Dunbar C."/>
            <person name="Freedman E."/>
            <person name="Gearin G."/>
            <person name="Gellesch M."/>
            <person name="Goldberg J."/>
            <person name="Griggs A."/>
            <person name="Gujja S."/>
            <person name="Heilman E.R."/>
            <person name="Heiman D."/>
            <person name="Howarth C."/>
            <person name="Larson L."/>
            <person name="Lui A."/>
            <person name="MacDonald P.J.P."/>
            <person name="Mehta T."/>
            <person name="Montmayeur A."/>
            <person name="Murphy C."/>
            <person name="Neiman D."/>
            <person name="Pearson M."/>
            <person name="Priest M."/>
            <person name="Roberts A."/>
            <person name="Saif S."/>
            <person name="Shea T."/>
            <person name="Shenoy N."/>
            <person name="Sisk P."/>
            <person name="Stolte C."/>
            <person name="Sykes S."/>
            <person name="White J."/>
            <person name="Yandava C."/>
            <person name="Wortman J."/>
            <person name="Nusbaum C."/>
            <person name="Birren B."/>
        </authorList>
    </citation>
    <scope>NUCLEOTIDE SEQUENCE</scope>
    <source>
        <strain evidence="2">ERTm2</strain>
    </source>
</reference>
<feature type="chain" id="PRO_5003617579" description="Peptidase" evidence="1">
    <location>
        <begin position="26"/>
        <end position="907"/>
    </location>
</feature>
<keyword evidence="1" id="KW-0732">Signal</keyword>
<dbReference type="AlphaFoldDB" id="H8ZDF5"/>